<protein>
    <recommendedName>
        <fullName evidence="4">DUF4352 domain-containing protein</fullName>
    </recommendedName>
</protein>
<reference evidence="3" key="1">
    <citation type="submission" date="2017-09" db="EMBL/GenBank/DDBJ databases">
        <authorList>
            <person name="Varghese N."/>
            <person name="Submissions S."/>
        </authorList>
    </citation>
    <scope>NUCLEOTIDE SEQUENCE [LARGE SCALE GENOMIC DNA]</scope>
    <source>
        <strain evidence="3">DSM 29961</strain>
    </source>
</reference>
<accession>A0A286F6H6</accession>
<keyword evidence="1" id="KW-0732">Signal</keyword>
<organism evidence="2 3">
    <name type="scientific">Spirosoma fluviale</name>
    <dbReference type="NCBI Taxonomy" id="1597977"/>
    <lineage>
        <taxon>Bacteria</taxon>
        <taxon>Pseudomonadati</taxon>
        <taxon>Bacteroidota</taxon>
        <taxon>Cytophagia</taxon>
        <taxon>Cytophagales</taxon>
        <taxon>Cytophagaceae</taxon>
        <taxon>Spirosoma</taxon>
    </lineage>
</organism>
<dbReference type="OrthoDB" id="961887at2"/>
<evidence type="ECO:0008006" key="4">
    <source>
        <dbReference type="Google" id="ProtNLM"/>
    </source>
</evidence>
<sequence>MKLPSTLLSIFGTGLLVAALNSCAPTFTTSYQLEPISGDIATIDGRPVTKTEQNGVGVVASFEREDMEFITLDIEVKNRTNHPIEVNPADFHLTALSATRDTLRDPNNSGLVFSRTAADPNYEAGRMGLKRKLEEKRLKKAKVFNTILMVALVASDVSSSSKSRTYREYIGNRAAHGLGYQGLAVKRAIDYSTFADRMQRYDYEEYRWRELALKTNTVAPGESVRGFVYLPKVAGARYLAVNYTIPEQASVPLLFKQELIQEKKGHQRR</sequence>
<keyword evidence="3" id="KW-1185">Reference proteome</keyword>
<proteinExistence type="predicted"/>
<dbReference type="RefSeq" id="WP_097124363.1">
    <property type="nucleotide sequence ID" value="NZ_OCNH01000001.1"/>
</dbReference>
<dbReference type="EMBL" id="OCNH01000001">
    <property type="protein sequence ID" value="SOD78841.1"/>
    <property type="molecule type" value="Genomic_DNA"/>
</dbReference>
<dbReference type="AlphaFoldDB" id="A0A286F6H6"/>
<name>A0A286F6H6_9BACT</name>
<evidence type="ECO:0000256" key="1">
    <source>
        <dbReference type="SAM" id="SignalP"/>
    </source>
</evidence>
<feature type="signal peptide" evidence="1">
    <location>
        <begin position="1"/>
        <end position="18"/>
    </location>
</feature>
<evidence type="ECO:0000313" key="3">
    <source>
        <dbReference type="Proteomes" id="UP000219452"/>
    </source>
</evidence>
<dbReference type="Proteomes" id="UP000219452">
    <property type="component" value="Unassembled WGS sequence"/>
</dbReference>
<gene>
    <name evidence="2" type="ORF">SAMN06269250_0668</name>
</gene>
<feature type="chain" id="PRO_5012334873" description="DUF4352 domain-containing protein" evidence="1">
    <location>
        <begin position="19"/>
        <end position="269"/>
    </location>
</feature>
<evidence type="ECO:0000313" key="2">
    <source>
        <dbReference type="EMBL" id="SOD78841.1"/>
    </source>
</evidence>